<keyword evidence="3" id="KW-1185">Reference proteome</keyword>
<name>A0ABV2YGF9_9ACTN</name>
<feature type="region of interest" description="Disordered" evidence="1">
    <location>
        <begin position="7"/>
        <end position="44"/>
    </location>
</feature>
<proteinExistence type="predicted"/>
<dbReference type="Proteomes" id="UP001550850">
    <property type="component" value="Unassembled WGS sequence"/>
</dbReference>
<accession>A0ABV2YGF9</accession>
<organism evidence="2 3">
    <name type="scientific">Streptomyces fragilis</name>
    <dbReference type="NCBI Taxonomy" id="67301"/>
    <lineage>
        <taxon>Bacteria</taxon>
        <taxon>Bacillati</taxon>
        <taxon>Actinomycetota</taxon>
        <taxon>Actinomycetes</taxon>
        <taxon>Kitasatosporales</taxon>
        <taxon>Streptomycetaceae</taxon>
        <taxon>Streptomyces</taxon>
    </lineage>
</organism>
<sequence length="214" mass="23478">MRAAAVEDAAVEASWARDSEAGGTGARDTEAGTEARGSAGDTGARGGGRFLVCHDYGMGQLWWWVRAPSARAVVEAVAEVEVVDDPDTARCARGWNLAEVGLDDPHPNPLTSLRRQRDEQRSRPGFGALAGRGRVWLREVWDEEEGEPVVFFVELGPDGRRLRQVEVAADGTGVRTGPRDWSFDPPVDLWDPDLAARRATRQEFEAAWERARQA</sequence>
<evidence type="ECO:0000313" key="2">
    <source>
        <dbReference type="EMBL" id="MEU3554797.1"/>
    </source>
</evidence>
<dbReference type="RefSeq" id="WP_245967395.1">
    <property type="nucleotide sequence ID" value="NZ_BEVZ01000002.1"/>
</dbReference>
<protein>
    <submittedName>
        <fullName evidence="2">Uncharacterized protein</fullName>
    </submittedName>
</protein>
<evidence type="ECO:0000256" key="1">
    <source>
        <dbReference type="SAM" id="MobiDB-lite"/>
    </source>
</evidence>
<feature type="region of interest" description="Disordered" evidence="1">
    <location>
        <begin position="102"/>
        <end position="126"/>
    </location>
</feature>
<evidence type="ECO:0000313" key="3">
    <source>
        <dbReference type="Proteomes" id="UP001550850"/>
    </source>
</evidence>
<dbReference type="EMBL" id="JBEZUR010000013">
    <property type="protein sequence ID" value="MEU3554797.1"/>
    <property type="molecule type" value="Genomic_DNA"/>
</dbReference>
<gene>
    <name evidence="2" type="ORF">AB0E65_11350</name>
</gene>
<reference evidence="2 3" key="1">
    <citation type="submission" date="2024-06" db="EMBL/GenBank/DDBJ databases">
        <title>The Natural Products Discovery Center: Release of the First 8490 Sequenced Strains for Exploring Actinobacteria Biosynthetic Diversity.</title>
        <authorList>
            <person name="Kalkreuter E."/>
            <person name="Kautsar S.A."/>
            <person name="Yang D."/>
            <person name="Bader C.D."/>
            <person name="Teijaro C.N."/>
            <person name="Fluegel L."/>
            <person name="Davis C.M."/>
            <person name="Simpson J.R."/>
            <person name="Lauterbach L."/>
            <person name="Steele A.D."/>
            <person name="Gui C."/>
            <person name="Meng S."/>
            <person name="Li G."/>
            <person name="Viehrig K."/>
            <person name="Ye F."/>
            <person name="Su P."/>
            <person name="Kiefer A.F."/>
            <person name="Nichols A."/>
            <person name="Cepeda A.J."/>
            <person name="Yan W."/>
            <person name="Fan B."/>
            <person name="Jiang Y."/>
            <person name="Adhikari A."/>
            <person name="Zheng C.-J."/>
            <person name="Schuster L."/>
            <person name="Cowan T.M."/>
            <person name="Smanski M.J."/>
            <person name="Chevrette M.G."/>
            <person name="De Carvalho L.P.S."/>
            <person name="Shen B."/>
        </authorList>
    </citation>
    <scope>NUCLEOTIDE SEQUENCE [LARGE SCALE GENOMIC DNA]</scope>
    <source>
        <strain evidence="2 3">NPDC038104</strain>
    </source>
</reference>
<comment type="caution">
    <text evidence="2">The sequence shown here is derived from an EMBL/GenBank/DDBJ whole genome shotgun (WGS) entry which is preliminary data.</text>
</comment>